<dbReference type="PROSITE" id="PS50263">
    <property type="entry name" value="CN_HYDROLASE"/>
    <property type="match status" value="1"/>
</dbReference>
<dbReference type="GO" id="GO:0016811">
    <property type="term" value="F:hydrolase activity, acting on carbon-nitrogen (but not peptide) bonds, in linear amides"/>
    <property type="evidence" value="ECO:0007669"/>
    <property type="project" value="UniProtKB-ARBA"/>
</dbReference>
<organism evidence="3 4">
    <name type="scientific">Undibacterium parvum</name>
    <dbReference type="NCBI Taxonomy" id="401471"/>
    <lineage>
        <taxon>Bacteria</taxon>
        <taxon>Pseudomonadati</taxon>
        <taxon>Pseudomonadota</taxon>
        <taxon>Betaproteobacteria</taxon>
        <taxon>Burkholderiales</taxon>
        <taxon>Oxalobacteraceae</taxon>
        <taxon>Undibacterium</taxon>
    </lineage>
</organism>
<keyword evidence="1 3" id="KW-0378">Hydrolase</keyword>
<gene>
    <name evidence="3" type="ORF">EJN92_20540</name>
</gene>
<reference evidence="3 4" key="1">
    <citation type="journal article" date="2011" name="Int. J. Syst. Evol. Microbiol.">
        <title>Description of Undibacterium oligocarboniphilum sp. nov., isolated from purified water, and Undibacterium pigrum strain CCUG 49012 as the type strain of Undibacterium parvum sp. nov., and emended descriptions of the genus Undibacterium and the species Undibacterium pigrum.</title>
        <authorList>
            <person name="Eder W."/>
            <person name="Wanner G."/>
            <person name="Ludwig W."/>
            <person name="Busse H.J."/>
            <person name="Ziemke-Kageler F."/>
            <person name="Lang E."/>
        </authorList>
    </citation>
    <scope>NUCLEOTIDE SEQUENCE [LARGE SCALE GENOMIC DNA]</scope>
    <source>
        <strain evidence="3 4">DSM 23061</strain>
    </source>
</reference>
<dbReference type="InterPro" id="IPR050345">
    <property type="entry name" value="Aliph_Amidase/BUP"/>
</dbReference>
<dbReference type="PANTHER" id="PTHR43674">
    <property type="entry name" value="NITRILASE C965.09-RELATED"/>
    <property type="match status" value="1"/>
</dbReference>
<dbReference type="EMBL" id="CP034464">
    <property type="protein sequence ID" value="AZP14176.1"/>
    <property type="molecule type" value="Genomic_DNA"/>
</dbReference>
<feature type="domain" description="CN hydrolase" evidence="2">
    <location>
        <begin position="11"/>
        <end position="252"/>
    </location>
</feature>
<proteinExistence type="predicted"/>
<keyword evidence="4" id="KW-1185">Reference proteome</keyword>
<evidence type="ECO:0000313" key="4">
    <source>
        <dbReference type="Proteomes" id="UP000275663"/>
    </source>
</evidence>
<dbReference type="Gene3D" id="3.60.110.10">
    <property type="entry name" value="Carbon-nitrogen hydrolase"/>
    <property type="match status" value="1"/>
</dbReference>
<dbReference type="AlphaFoldDB" id="A0A3S5HM72"/>
<name>A0A3S5HM72_9BURK</name>
<dbReference type="InterPro" id="IPR036526">
    <property type="entry name" value="C-N_Hydrolase_sf"/>
</dbReference>
<dbReference type="RefSeq" id="WP_126129537.1">
    <property type="nucleotide sequence ID" value="NZ_CP034464.1"/>
</dbReference>
<evidence type="ECO:0000256" key="1">
    <source>
        <dbReference type="ARBA" id="ARBA00022801"/>
    </source>
</evidence>
<protein>
    <submittedName>
        <fullName evidence="3">Carbon-nitrogen hydrolase family protein</fullName>
    </submittedName>
</protein>
<sequence length="285" mass="30532">MTLTATPSSLLRIGAAQAQSIAGDIDANVAQVVALIETAAKAQLQLLVFPEKFLSGYEPDLIKTDIQRYTVSQDDVRLQPILDACASTGVAAIVGAASHAAGKLYISSLIISSKGELLSLYHKQHLFSTERALFCAGASDAGCLLEIADWRLSTAICYDSGFPEHARNAALAGSHVYLASALFSQGNGHHESRIWMPARALDNTIFVLMSNHIGSTGGWNTCGSSAIWSPYGKLLAEGSSDQAGVISCSLDPALMREARSRESMLADYRAIAPNTEHLFKRYRLD</sequence>
<dbReference type="Proteomes" id="UP000275663">
    <property type="component" value="Chromosome"/>
</dbReference>
<dbReference type="KEGG" id="upv:EJN92_20540"/>
<evidence type="ECO:0000259" key="2">
    <source>
        <dbReference type="PROSITE" id="PS50263"/>
    </source>
</evidence>
<dbReference type="SUPFAM" id="SSF56317">
    <property type="entry name" value="Carbon-nitrogen hydrolase"/>
    <property type="match status" value="1"/>
</dbReference>
<dbReference type="Pfam" id="PF00795">
    <property type="entry name" value="CN_hydrolase"/>
    <property type="match status" value="1"/>
</dbReference>
<dbReference type="OrthoDB" id="9803803at2"/>
<evidence type="ECO:0000313" key="3">
    <source>
        <dbReference type="EMBL" id="AZP14176.1"/>
    </source>
</evidence>
<accession>A0A3S5HM72</accession>
<dbReference type="InterPro" id="IPR003010">
    <property type="entry name" value="C-N_Hydrolase"/>
</dbReference>
<dbReference type="CDD" id="cd07197">
    <property type="entry name" value="nitrilase"/>
    <property type="match status" value="1"/>
</dbReference>
<dbReference type="PANTHER" id="PTHR43674:SF2">
    <property type="entry name" value="BETA-UREIDOPROPIONASE"/>
    <property type="match status" value="1"/>
</dbReference>